<organism evidence="2 3">
    <name type="scientific">Methylomarinovum caldicuralii</name>
    <dbReference type="NCBI Taxonomy" id="438856"/>
    <lineage>
        <taxon>Bacteria</taxon>
        <taxon>Pseudomonadati</taxon>
        <taxon>Pseudomonadota</taxon>
        <taxon>Gammaproteobacteria</taxon>
        <taxon>Methylococcales</taxon>
        <taxon>Methylothermaceae</taxon>
        <taxon>Methylomarinovum</taxon>
    </lineage>
</organism>
<sequence>MTNRGFTLIELMLAVAIAAILAAIAYPSYLEQVRKSRRSDAIAALLKTAQVLERCYTEYSAYNDTGCAAVDDSDNTKLATAYTSTDEGYYTISALGLTSTAFNLQAAPQNDQANDKCGKLTFNHIGQKGIKDAASGVTVADCW</sequence>
<proteinExistence type="predicted"/>
<dbReference type="InterPro" id="IPR045584">
    <property type="entry name" value="Pilin-like"/>
</dbReference>
<dbReference type="Gene3D" id="3.30.700.10">
    <property type="entry name" value="Glycoprotein, Type 4 Pilin"/>
    <property type="match status" value="1"/>
</dbReference>
<keyword evidence="1" id="KW-0812">Transmembrane</keyword>
<reference evidence="3" key="1">
    <citation type="journal article" date="2024" name="Int. J. Syst. Evol. Microbiol.">
        <title>Methylomarinovum tepidoasis sp. nov., a moderately thermophilic methanotroph of the family Methylothermaceae isolated from a deep-sea hydrothermal field.</title>
        <authorList>
            <person name="Hirayama H."/>
            <person name="Takaki Y."/>
            <person name="Abe M."/>
            <person name="Miyazaki M."/>
            <person name="Uematsu K."/>
            <person name="Matsui Y."/>
            <person name="Takai K."/>
        </authorList>
    </citation>
    <scope>NUCLEOTIDE SEQUENCE [LARGE SCALE GENOMIC DNA]</scope>
    <source>
        <strain evidence="3">IT-9</strain>
    </source>
</reference>
<dbReference type="RefSeq" id="WP_317705980.1">
    <property type="nucleotide sequence ID" value="NZ_AP024714.1"/>
</dbReference>
<dbReference type="PROSITE" id="PS00409">
    <property type="entry name" value="PROKAR_NTER_METHYL"/>
    <property type="match status" value="1"/>
</dbReference>
<keyword evidence="1" id="KW-0472">Membrane</keyword>
<evidence type="ECO:0000256" key="1">
    <source>
        <dbReference type="SAM" id="Phobius"/>
    </source>
</evidence>
<dbReference type="NCBIfam" id="TIGR02532">
    <property type="entry name" value="IV_pilin_GFxxxE"/>
    <property type="match status" value="1"/>
</dbReference>
<dbReference type="Proteomes" id="UP001321825">
    <property type="component" value="Chromosome"/>
</dbReference>
<dbReference type="AlphaFoldDB" id="A0AAU9BRB1"/>
<name>A0AAU9BRB1_9GAMM</name>
<protein>
    <submittedName>
        <fullName evidence="2">Type IV pilus assembly protein PilE</fullName>
    </submittedName>
</protein>
<keyword evidence="3" id="KW-1185">Reference proteome</keyword>
<dbReference type="SUPFAM" id="SSF54523">
    <property type="entry name" value="Pili subunits"/>
    <property type="match status" value="1"/>
</dbReference>
<dbReference type="Pfam" id="PF07963">
    <property type="entry name" value="N_methyl"/>
    <property type="match status" value="1"/>
</dbReference>
<dbReference type="GO" id="GO:0043683">
    <property type="term" value="P:type IV pilus assembly"/>
    <property type="evidence" value="ECO:0007669"/>
    <property type="project" value="InterPro"/>
</dbReference>
<dbReference type="Pfam" id="PF16732">
    <property type="entry name" value="ComP_DUS"/>
    <property type="match status" value="1"/>
</dbReference>
<dbReference type="InterPro" id="IPR012902">
    <property type="entry name" value="N_methyl_site"/>
</dbReference>
<dbReference type="InterPro" id="IPR031982">
    <property type="entry name" value="PilE-like"/>
</dbReference>
<keyword evidence="1" id="KW-1133">Transmembrane helix</keyword>
<evidence type="ECO:0000313" key="3">
    <source>
        <dbReference type="Proteomes" id="UP001321825"/>
    </source>
</evidence>
<evidence type="ECO:0000313" key="2">
    <source>
        <dbReference type="EMBL" id="BCX81041.1"/>
    </source>
</evidence>
<gene>
    <name evidence="2" type="ORF">MIT9_P0619</name>
</gene>
<dbReference type="KEGG" id="mcau:MIT9_P0619"/>
<dbReference type="EMBL" id="AP024714">
    <property type="protein sequence ID" value="BCX81041.1"/>
    <property type="molecule type" value="Genomic_DNA"/>
</dbReference>
<feature type="transmembrane region" description="Helical" evidence="1">
    <location>
        <begin position="6"/>
        <end position="29"/>
    </location>
</feature>
<accession>A0AAU9BRB1</accession>